<reference evidence="3 4" key="1">
    <citation type="submission" date="2018-11" db="EMBL/GenBank/DDBJ databases">
        <title>Draft genome of Simplicispira Flexivirga sp. BO-16.</title>
        <authorList>
            <person name="Im W.T."/>
        </authorList>
    </citation>
    <scope>NUCLEOTIDE SEQUENCE [LARGE SCALE GENOMIC DNA]</scope>
    <source>
        <strain evidence="3 4">BO-16</strain>
    </source>
</reference>
<dbReference type="Gene3D" id="3.30.70.100">
    <property type="match status" value="1"/>
</dbReference>
<dbReference type="InterPro" id="IPR051557">
    <property type="entry name" value="NipSnap_domain"/>
</dbReference>
<protein>
    <submittedName>
        <fullName evidence="3">NIPSNAP family protein</fullName>
    </submittedName>
</protein>
<gene>
    <name evidence="3" type="ORF">EFY87_09025</name>
</gene>
<evidence type="ECO:0000313" key="4">
    <source>
        <dbReference type="Proteomes" id="UP000271678"/>
    </source>
</evidence>
<dbReference type="OrthoDB" id="9812037at2"/>
<comment type="caution">
    <text evidence="3">The sequence shown here is derived from an EMBL/GenBank/DDBJ whole genome shotgun (WGS) entry which is preliminary data.</text>
</comment>
<accession>A0A3M9MBL3</accession>
<dbReference type="Proteomes" id="UP000271678">
    <property type="component" value="Unassembled WGS sequence"/>
</dbReference>
<dbReference type="InterPro" id="IPR011008">
    <property type="entry name" value="Dimeric_a/b-barrel"/>
</dbReference>
<dbReference type="SUPFAM" id="SSF54909">
    <property type="entry name" value="Dimeric alpha+beta barrel"/>
    <property type="match status" value="1"/>
</dbReference>
<dbReference type="AlphaFoldDB" id="A0A3M9MBL3"/>
<organism evidence="3 4">
    <name type="scientific">Flexivirga caeni</name>
    <dbReference type="NCBI Taxonomy" id="2294115"/>
    <lineage>
        <taxon>Bacteria</taxon>
        <taxon>Bacillati</taxon>
        <taxon>Actinomycetota</taxon>
        <taxon>Actinomycetes</taxon>
        <taxon>Micrococcales</taxon>
        <taxon>Dermacoccaceae</taxon>
        <taxon>Flexivirga</taxon>
    </lineage>
</organism>
<evidence type="ECO:0000256" key="1">
    <source>
        <dbReference type="ARBA" id="ARBA00005291"/>
    </source>
</evidence>
<dbReference type="InterPro" id="IPR012577">
    <property type="entry name" value="NIPSNAP"/>
</dbReference>
<dbReference type="Pfam" id="PF07978">
    <property type="entry name" value="NIPSNAP"/>
    <property type="match status" value="1"/>
</dbReference>
<proteinExistence type="inferred from homology"/>
<dbReference type="PANTHER" id="PTHR21017:SF17">
    <property type="entry name" value="PROTEIN NIPSNAP"/>
    <property type="match status" value="1"/>
</dbReference>
<sequence length="104" mass="11808">MIVEQRDYRAVPGGAQRYLSAWYRSGRPAQVRHLGEPLGVYLTETGELNTLVYLWRYDDLADRGRRRAALVADEDFAAFRAEVRGLLVSQANRILIQVDLATSI</sequence>
<dbReference type="RefSeq" id="WP_123271135.1">
    <property type="nucleotide sequence ID" value="NZ_RJJQ01000007.1"/>
</dbReference>
<dbReference type="EMBL" id="RJJQ01000007">
    <property type="protein sequence ID" value="RNI22936.1"/>
    <property type="molecule type" value="Genomic_DNA"/>
</dbReference>
<feature type="domain" description="NIPSNAP" evidence="2">
    <location>
        <begin position="4"/>
        <end position="99"/>
    </location>
</feature>
<evidence type="ECO:0000313" key="3">
    <source>
        <dbReference type="EMBL" id="RNI22936.1"/>
    </source>
</evidence>
<comment type="similarity">
    <text evidence="1">Belongs to the NipSnap family.</text>
</comment>
<keyword evidence="4" id="KW-1185">Reference proteome</keyword>
<name>A0A3M9MBL3_9MICO</name>
<dbReference type="PANTHER" id="PTHR21017">
    <property type="entry name" value="NIPSNAP-RELATED"/>
    <property type="match status" value="1"/>
</dbReference>
<evidence type="ECO:0000259" key="2">
    <source>
        <dbReference type="Pfam" id="PF07978"/>
    </source>
</evidence>